<dbReference type="Pfam" id="PF13847">
    <property type="entry name" value="Methyltransf_31"/>
    <property type="match status" value="1"/>
</dbReference>
<gene>
    <name evidence="4 7" type="primary">prmC</name>
    <name evidence="7" type="ORF">V6256_03910</name>
</gene>
<dbReference type="HAMAP" id="MF_02126">
    <property type="entry name" value="RF_methyltr_PrmC"/>
    <property type="match status" value="1"/>
</dbReference>
<comment type="similarity">
    <text evidence="4">Belongs to the protein N5-glutamine methyltransferase family. PrmC subfamily.</text>
</comment>
<accession>A0ABU9GN82</accession>
<feature type="binding site" evidence="4">
    <location>
        <position position="171"/>
    </location>
    <ligand>
        <name>S-adenosyl-L-methionine</name>
        <dbReference type="ChEBI" id="CHEBI:59789"/>
    </ligand>
</feature>
<feature type="domain" description="Release factor glutamine methyltransferase N-terminal" evidence="6">
    <location>
        <begin position="5"/>
        <end position="73"/>
    </location>
</feature>
<dbReference type="EMBL" id="JBAKAZ010000009">
    <property type="protein sequence ID" value="MEL0628746.1"/>
    <property type="molecule type" value="Genomic_DNA"/>
</dbReference>
<feature type="binding site" evidence="4">
    <location>
        <position position="185"/>
    </location>
    <ligand>
        <name>S-adenosyl-L-methionine</name>
        <dbReference type="ChEBI" id="CHEBI:59789"/>
    </ligand>
</feature>
<feature type="binding site" evidence="4">
    <location>
        <begin position="185"/>
        <end position="188"/>
    </location>
    <ligand>
        <name>substrate</name>
    </ligand>
</feature>
<dbReference type="Gene3D" id="1.10.8.10">
    <property type="entry name" value="DNA helicase RuvA subunit, C-terminal domain"/>
    <property type="match status" value="1"/>
</dbReference>
<proteinExistence type="inferred from homology"/>
<evidence type="ECO:0000259" key="5">
    <source>
        <dbReference type="Pfam" id="PF13847"/>
    </source>
</evidence>
<evidence type="ECO:0000313" key="8">
    <source>
        <dbReference type="Proteomes" id="UP001369082"/>
    </source>
</evidence>
<dbReference type="Pfam" id="PF17827">
    <property type="entry name" value="PrmC_N"/>
    <property type="match status" value="1"/>
</dbReference>
<keyword evidence="8" id="KW-1185">Reference proteome</keyword>
<feature type="binding site" evidence="4">
    <location>
        <position position="143"/>
    </location>
    <ligand>
        <name>S-adenosyl-L-methionine</name>
        <dbReference type="ChEBI" id="CHEBI:59789"/>
    </ligand>
</feature>
<keyword evidence="3 4" id="KW-0949">S-adenosyl-L-methionine</keyword>
<evidence type="ECO:0000256" key="4">
    <source>
        <dbReference type="HAMAP-Rule" id="MF_02126"/>
    </source>
</evidence>
<evidence type="ECO:0000256" key="3">
    <source>
        <dbReference type="ARBA" id="ARBA00022691"/>
    </source>
</evidence>
<dbReference type="RefSeq" id="WP_341596755.1">
    <property type="nucleotide sequence ID" value="NZ_JBAKAZ010000009.1"/>
</dbReference>
<dbReference type="GO" id="GO:0102559">
    <property type="term" value="F:peptide chain release factor N(5)-glutamine methyltransferase activity"/>
    <property type="evidence" value="ECO:0007669"/>
    <property type="project" value="UniProtKB-EC"/>
</dbReference>
<dbReference type="InterPro" id="IPR040758">
    <property type="entry name" value="PrmC_N"/>
</dbReference>
<feature type="domain" description="Methyltransferase" evidence="5">
    <location>
        <begin position="113"/>
        <end position="246"/>
    </location>
</feature>
<protein>
    <recommendedName>
        <fullName evidence="4">Release factor glutamine methyltransferase</fullName>
        <shortName evidence="4">RF MTase</shortName>
        <ecNumber evidence="4">2.1.1.297</ecNumber>
    </recommendedName>
    <alternativeName>
        <fullName evidence="4">N5-glutamine methyltransferase PrmC</fullName>
    </alternativeName>
    <alternativeName>
        <fullName evidence="4">Protein-(glutamine-N5) MTase PrmC</fullName>
    </alternativeName>
    <alternativeName>
        <fullName evidence="4">Protein-glutamine N-methyltransferase PrmC</fullName>
    </alternativeName>
</protein>
<dbReference type="Proteomes" id="UP001369082">
    <property type="component" value="Unassembled WGS sequence"/>
</dbReference>
<dbReference type="InterPro" id="IPR025714">
    <property type="entry name" value="Methyltranfer_dom"/>
</dbReference>
<dbReference type="SUPFAM" id="SSF53335">
    <property type="entry name" value="S-adenosyl-L-methionine-dependent methyltransferases"/>
    <property type="match status" value="1"/>
</dbReference>
<dbReference type="PANTHER" id="PTHR18895:SF74">
    <property type="entry name" value="MTRF1L RELEASE FACTOR GLUTAMINE METHYLTRANSFERASE"/>
    <property type="match status" value="1"/>
</dbReference>
<comment type="function">
    <text evidence="4">Methylates the class 1 translation termination release factors RF1/PrfA and RF2/PrfB on the glutamine residue of the universally conserved GGQ motif.</text>
</comment>
<dbReference type="Gene3D" id="3.40.50.150">
    <property type="entry name" value="Vaccinia Virus protein VP39"/>
    <property type="match status" value="1"/>
</dbReference>
<dbReference type="InterPro" id="IPR019874">
    <property type="entry name" value="RF_methyltr_PrmC"/>
</dbReference>
<name>A0ABU9GN82_9GAMM</name>
<dbReference type="PROSITE" id="PS00092">
    <property type="entry name" value="N6_MTASE"/>
    <property type="match status" value="1"/>
</dbReference>
<sequence>MRIDDALVWAEYTLVNSDSARLDAQVLLAFVLGKETIYLMTWPERDLSEQQKAQFEALIEKRVNGHPVAHLTGEREFWSLPLKVNNSTLIPRPDTEVLVEQALSEIQSHFTGQTSILDLGTGTGAVILALATELPMAKCVGVDYSHDAVQLATENRDSLGVNNVSILQSNWFEGVTGKFDVIVSNPPYIDPTDKHLKQGDVRFEPLSALVANEHGLADIRHISEQAKQYLVEGGCLLFEHGSDQGLAVREILQDNAFVDIRTIKDYSQNDRVTLGYFK</sequence>
<evidence type="ECO:0000256" key="2">
    <source>
        <dbReference type="ARBA" id="ARBA00022679"/>
    </source>
</evidence>
<dbReference type="GO" id="GO:0032259">
    <property type="term" value="P:methylation"/>
    <property type="evidence" value="ECO:0007669"/>
    <property type="project" value="UniProtKB-KW"/>
</dbReference>
<comment type="caution">
    <text evidence="7">The sequence shown here is derived from an EMBL/GenBank/DDBJ whole genome shotgun (WGS) entry which is preliminary data.</text>
</comment>
<keyword evidence="2 4" id="KW-0808">Transferase</keyword>
<keyword evidence="1 4" id="KW-0489">Methyltransferase</keyword>
<reference evidence="7 8" key="1">
    <citation type="submission" date="2024-02" db="EMBL/GenBank/DDBJ databases">
        <title>Bacteria isolated from the canopy kelp, Nereocystis luetkeana.</title>
        <authorList>
            <person name="Pfister C.A."/>
            <person name="Younker I.T."/>
            <person name="Light S.H."/>
        </authorList>
    </citation>
    <scope>NUCLEOTIDE SEQUENCE [LARGE SCALE GENOMIC DNA]</scope>
    <source>
        <strain evidence="7 8">TI.1.05</strain>
    </source>
</reference>
<comment type="catalytic activity">
    <reaction evidence="4">
        <text>L-glutaminyl-[peptide chain release factor] + S-adenosyl-L-methionine = N(5)-methyl-L-glutaminyl-[peptide chain release factor] + S-adenosyl-L-homocysteine + H(+)</text>
        <dbReference type="Rhea" id="RHEA:42896"/>
        <dbReference type="Rhea" id="RHEA-COMP:10271"/>
        <dbReference type="Rhea" id="RHEA-COMP:10272"/>
        <dbReference type="ChEBI" id="CHEBI:15378"/>
        <dbReference type="ChEBI" id="CHEBI:30011"/>
        <dbReference type="ChEBI" id="CHEBI:57856"/>
        <dbReference type="ChEBI" id="CHEBI:59789"/>
        <dbReference type="ChEBI" id="CHEBI:61891"/>
        <dbReference type="EC" id="2.1.1.297"/>
    </reaction>
</comment>
<dbReference type="NCBIfam" id="TIGR00536">
    <property type="entry name" value="hemK_fam"/>
    <property type="match status" value="1"/>
</dbReference>
<evidence type="ECO:0000256" key="1">
    <source>
        <dbReference type="ARBA" id="ARBA00022603"/>
    </source>
</evidence>
<dbReference type="InterPro" id="IPR050320">
    <property type="entry name" value="N5-glutamine_MTase"/>
</dbReference>
<feature type="binding site" evidence="4">
    <location>
        <begin position="120"/>
        <end position="124"/>
    </location>
    <ligand>
        <name>S-adenosyl-L-methionine</name>
        <dbReference type="ChEBI" id="CHEBI:59789"/>
    </ligand>
</feature>
<dbReference type="PANTHER" id="PTHR18895">
    <property type="entry name" value="HEMK METHYLTRANSFERASE"/>
    <property type="match status" value="1"/>
</dbReference>
<evidence type="ECO:0000313" key="7">
    <source>
        <dbReference type="EMBL" id="MEL0628746.1"/>
    </source>
</evidence>
<dbReference type="InterPro" id="IPR029063">
    <property type="entry name" value="SAM-dependent_MTases_sf"/>
</dbReference>
<dbReference type="EC" id="2.1.1.297" evidence="4"/>
<dbReference type="CDD" id="cd02440">
    <property type="entry name" value="AdoMet_MTases"/>
    <property type="match status" value="1"/>
</dbReference>
<dbReference type="InterPro" id="IPR004556">
    <property type="entry name" value="HemK-like"/>
</dbReference>
<dbReference type="InterPro" id="IPR002052">
    <property type="entry name" value="DNA_methylase_N6_adenine_CS"/>
</dbReference>
<organism evidence="7 8">
    <name type="scientific">Psychromonas aquatilis</name>
    <dbReference type="NCBI Taxonomy" id="2005072"/>
    <lineage>
        <taxon>Bacteria</taxon>
        <taxon>Pseudomonadati</taxon>
        <taxon>Pseudomonadota</taxon>
        <taxon>Gammaproteobacteria</taxon>
        <taxon>Alteromonadales</taxon>
        <taxon>Psychromonadaceae</taxon>
        <taxon>Psychromonas</taxon>
    </lineage>
</organism>
<dbReference type="NCBIfam" id="TIGR03534">
    <property type="entry name" value="RF_mod_PrmC"/>
    <property type="match status" value="1"/>
</dbReference>
<evidence type="ECO:0000259" key="6">
    <source>
        <dbReference type="Pfam" id="PF17827"/>
    </source>
</evidence>